<dbReference type="Proteomes" id="UP000216682">
    <property type="component" value="Unassembled WGS sequence"/>
</dbReference>
<reference evidence="7 10" key="1">
    <citation type="submission" date="2015-01" db="EMBL/GenBank/DDBJ databases">
        <title>Genome sequences of high lactate-tolerant strain Salinicoccus roseus W12 with industrial interest.</title>
        <authorList>
            <person name="Wang H."/>
            <person name="Yu B."/>
        </authorList>
    </citation>
    <scope>NUCLEOTIDE SEQUENCE [LARGE SCALE GENOMIC DNA]</scope>
    <source>
        <strain evidence="7 10">W12</strain>
    </source>
</reference>
<evidence type="ECO:0000313" key="11">
    <source>
        <dbReference type="Proteomes" id="UP000216682"/>
    </source>
</evidence>
<sequence length="267" mass="29378">MRGILIFLASTLAVIIGSSALLYEGEGEVITIGASTGPYSDMVNFALKPALEEQGYVVEIVEYTDYIQPNNALHNGDLDANLYQNKSFMQDFNNENGTDFINLIQVPTAPMGLYSSEFDSIAEIENGSEVALPLDPVNSSRGFQTLMDAGLIEIAEDANMLAIEEEDILQNNKNLEFVYQDSGQLPRSVDQIGLSLVPGNFALASGMDLADALQLENMNENFRNQIVINAEDEDTELSRALIEAVESEHFKQTIDNQFQGFDKPEGF</sequence>
<comment type="similarity">
    <text evidence="2">Belongs to the NlpA lipoprotein family.</text>
</comment>
<evidence type="ECO:0000313" key="7">
    <source>
        <dbReference type="EMBL" id="KIH70938.1"/>
    </source>
</evidence>
<reference evidence="8" key="4">
    <citation type="submission" date="2022-12" db="EMBL/GenBank/DDBJ databases">
        <title>Genome analysis and biological profiling of marine Salinicoccus roseus MOSEL-ME25.</title>
        <authorList>
            <person name="Mirza F.T."/>
            <person name="Xie Y."/>
            <person name="Shinwari Z.K."/>
        </authorList>
    </citation>
    <scope>NUCLEOTIDE SEQUENCE</scope>
    <source>
        <strain evidence="8">MOSEL-ME25</strain>
    </source>
</reference>
<evidence type="ECO:0000256" key="4">
    <source>
        <dbReference type="ARBA" id="ARBA00023136"/>
    </source>
</evidence>
<reference evidence="9 11" key="2">
    <citation type="submission" date="2017-07" db="EMBL/GenBank/DDBJ databases">
        <title>Shotgun whole genome sequences of three halophilic bacterial isolates.</title>
        <authorList>
            <person name="Pozzo T."/>
            <person name="Higdon S.M."/>
            <person name="Quillaguaman J."/>
        </authorList>
    </citation>
    <scope>NUCLEOTIDE SEQUENCE [LARGE SCALE GENOMIC DNA]</scope>
    <source>
        <strain evidence="9 11">BU-1</strain>
    </source>
</reference>
<keyword evidence="6" id="KW-0449">Lipoprotein</keyword>
<dbReference type="GeneID" id="77844925"/>
<proteinExistence type="inferred from homology"/>
<dbReference type="Proteomes" id="UP000031546">
    <property type="component" value="Unassembled WGS sequence"/>
</dbReference>
<dbReference type="Proteomes" id="UP000527860">
    <property type="component" value="Unassembled WGS sequence"/>
</dbReference>
<dbReference type="EMBL" id="JXII01000004">
    <property type="protein sequence ID" value="KIH70938.1"/>
    <property type="molecule type" value="Genomic_DNA"/>
</dbReference>
<gene>
    <name evidence="9" type="ORF">CFN03_02925</name>
    <name evidence="8" type="ORF">F7P68_0006440</name>
    <name evidence="7" type="ORF">SN16_05100</name>
</gene>
<keyword evidence="12" id="KW-1185">Reference proteome</keyword>
<keyword evidence="5" id="KW-0564">Palmitate</keyword>
<evidence type="ECO:0000256" key="3">
    <source>
        <dbReference type="ARBA" id="ARBA00022729"/>
    </source>
</evidence>
<dbReference type="PANTHER" id="PTHR30429">
    <property type="entry name" value="D-METHIONINE-BINDING LIPOPROTEIN METQ"/>
    <property type="match status" value="1"/>
</dbReference>
<reference evidence="8" key="3">
    <citation type="submission" date="2020-04" db="EMBL/GenBank/DDBJ databases">
        <authorList>
            <person name="Tanveer F."/>
            <person name="Xie Y."/>
            <person name="Shinwari Z.K."/>
        </authorList>
    </citation>
    <scope>NUCLEOTIDE SEQUENCE</scope>
    <source>
        <strain evidence="8">MOSEL-ME25</strain>
    </source>
</reference>
<dbReference type="Pfam" id="PF03180">
    <property type="entry name" value="Lipoprotein_9"/>
    <property type="match status" value="1"/>
</dbReference>
<evidence type="ECO:0000256" key="2">
    <source>
        <dbReference type="ARBA" id="ARBA00008973"/>
    </source>
</evidence>
<name>A0A0C2DLP9_9STAP</name>
<dbReference type="AlphaFoldDB" id="A0A0C2DLP9"/>
<dbReference type="InterPro" id="IPR004872">
    <property type="entry name" value="Lipoprotein_NlpA"/>
</dbReference>
<dbReference type="GO" id="GO:0016020">
    <property type="term" value="C:membrane"/>
    <property type="evidence" value="ECO:0007669"/>
    <property type="project" value="UniProtKB-SubCell"/>
</dbReference>
<comment type="caution">
    <text evidence="7">The sequence shown here is derived from an EMBL/GenBank/DDBJ whole genome shotgun (WGS) entry which is preliminary data.</text>
</comment>
<dbReference type="OrthoDB" id="9812878at2"/>
<evidence type="ECO:0000313" key="12">
    <source>
        <dbReference type="Proteomes" id="UP000527860"/>
    </source>
</evidence>
<comment type="subcellular location">
    <subcellularLocation>
        <location evidence="1">Membrane</location>
        <topology evidence="1">Lipid-anchor</topology>
    </subcellularLocation>
</comment>
<evidence type="ECO:0000256" key="1">
    <source>
        <dbReference type="ARBA" id="ARBA00004635"/>
    </source>
</evidence>
<accession>A0A0C2DLP9</accession>
<protein>
    <submittedName>
        <fullName evidence="8">MetQ/NlpA family ABC transporter substrate-binding protein</fullName>
    </submittedName>
    <submittedName>
        <fullName evidence="7">Methionine ABC transporter ATPase</fullName>
    </submittedName>
</protein>
<dbReference type="RefSeq" id="WP_040105540.1">
    <property type="nucleotide sequence ID" value="NZ_BMCA01000001.1"/>
</dbReference>
<evidence type="ECO:0000256" key="5">
    <source>
        <dbReference type="ARBA" id="ARBA00023139"/>
    </source>
</evidence>
<evidence type="ECO:0000313" key="8">
    <source>
        <dbReference type="EMBL" id="MDB0580161.1"/>
    </source>
</evidence>
<dbReference type="EMBL" id="NPEZ01000001">
    <property type="protein sequence ID" value="OZT78249.1"/>
    <property type="molecule type" value="Genomic_DNA"/>
</dbReference>
<dbReference type="EMBL" id="JABEVU030000001">
    <property type="protein sequence ID" value="MDB0580161.1"/>
    <property type="molecule type" value="Genomic_DNA"/>
</dbReference>
<keyword evidence="4" id="KW-0472">Membrane</keyword>
<dbReference type="SUPFAM" id="SSF53850">
    <property type="entry name" value="Periplasmic binding protein-like II"/>
    <property type="match status" value="1"/>
</dbReference>
<dbReference type="Gene3D" id="3.40.190.10">
    <property type="entry name" value="Periplasmic binding protein-like II"/>
    <property type="match status" value="2"/>
</dbReference>
<keyword evidence="3" id="KW-0732">Signal</keyword>
<organism evidence="7 10">
    <name type="scientific">Salinicoccus roseus</name>
    <dbReference type="NCBI Taxonomy" id="45670"/>
    <lineage>
        <taxon>Bacteria</taxon>
        <taxon>Bacillati</taxon>
        <taxon>Bacillota</taxon>
        <taxon>Bacilli</taxon>
        <taxon>Bacillales</taxon>
        <taxon>Staphylococcaceae</taxon>
        <taxon>Salinicoccus</taxon>
    </lineage>
</organism>
<evidence type="ECO:0000256" key="6">
    <source>
        <dbReference type="ARBA" id="ARBA00023288"/>
    </source>
</evidence>
<evidence type="ECO:0000313" key="10">
    <source>
        <dbReference type="Proteomes" id="UP000031546"/>
    </source>
</evidence>
<dbReference type="PANTHER" id="PTHR30429:SF0">
    <property type="entry name" value="METHIONINE-BINDING LIPOPROTEIN METQ"/>
    <property type="match status" value="1"/>
</dbReference>
<dbReference type="STRING" id="45670.SN16_05100"/>
<evidence type="ECO:0000313" key="9">
    <source>
        <dbReference type="EMBL" id="OZT78249.1"/>
    </source>
</evidence>